<dbReference type="AlphaFoldDB" id="A0AAV7KSS7"/>
<dbReference type="EMBL" id="JANPWB010000016">
    <property type="protein sequence ID" value="KAJ1081579.1"/>
    <property type="molecule type" value="Genomic_DNA"/>
</dbReference>
<gene>
    <name evidence="1" type="ORF">NDU88_001758</name>
</gene>
<keyword evidence="2" id="KW-1185">Reference proteome</keyword>
<name>A0AAV7KSS7_PLEWA</name>
<dbReference type="Proteomes" id="UP001066276">
    <property type="component" value="Chromosome 12"/>
</dbReference>
<sequence length="126" mass="13706">MGPQFATHLMNIHEVGHCDPMASCSRCLRHRTAYEFASCKLRVAWTRTLQLANSSVATSGPLSFSTSPLPPGAICDILVLPGPQQRPKTLTARFAASKACWRSFGGKTLLHDSPRREGSVLQRGSL</sequence>
<reference evidence="1" key="1">
    <citation type="journal article" date="2022" name="bioRxiv">
        <title>Sequencing and chromosome-scale assembly of the giantPleurodeles waltlgenome.</title>
        <authorList>
            <person name="Brown T."/>
            <person name="Elewa A."/>
            <person name="Iarovenko S."/>
            <person name="Subramanian E."/>
            <person name="Araus A.J."/>
            <person name="Petzold A."/>
            <person name="Susuki M."/>
            <person name="Suzuki K.-i.T."/>
            <person name="Hayashi T."/>
            <person name="Toyoda A."/>
            <person name="Oliveira C."/>
            <person name="Osipova E."/>
            <person name="Leigh N.D."/>
            <person name="Simon A."/>
            <person name="Yun M.H."/>
        </authorList>
    </citation>
    <scope>NUCLEOTIDE SEQUENCE</scope>
    <source>
        <strain evidence="1">20211129_DDA</strain>
        <tissue evidence="1">Liver</tissue>
    </source>
</reference>
<evidence type="ECO:0000313" key="1">
    <source>
        <dbReference type="EMBL" id="KAJ1081579.1"/>
    </source>
</evidence>
<protein>
    <submittedName>
        <fullName evidence="1">Uncharacterized protein</fullName>
    </submittedName>
</protein>
<accession>A0AAV7KSS7</accession>
<proteinExistence type="predicted"/>
<organism evidence="1 2">
    <name type="scientific">Pleurodeles waltl</name>
    <name type="common">Iberian ribbed newt</name>
    <dbReference type="NCBI Taxonomy" id="8319"/>
    <lineage>
        <taxon>Eukaryota</taxon>
        <taxon>Metazoa</taxon>
        <taxon>Chordata</taxon>
        <taxon>Craniata</taxon>
        <taxon>Vertebrata</taxon>
        <taxon>Euteleostomi</taxon>
        <taxon>Amphibia</taxon>
        <taxon>Batrachia</taxon>
        <taxon>Caudata</taxon>
        <taxon>Salamandroidea</taxon>
        <taxon>Salamandridae</taxon>
        <taxon>Pleurodelinae</taxon>
        <taxon>Pleurodeles</taxon>
    </lineage>
</organism>
<evidence type="ECO:0000313" key="2">
    <source>
        <dbReference type="Proteomes" id="UP001066276"/>
    </source>
</evidence>
<comment type="caution">
    <text evidence="1">The sequence shown here is derived from an EMBL/GenBank/DDBJ whole genome shotgun (WGS) entry which is preliminary data.</text>
</comment>